<name>A0ABP0FFP6_CLALP</name>
<sequence length="195" mass="21674">MTIRLKDCGSTLSVFYLNKAPDYEKILNELPDSDSFTDLQSLLSSMSEANLLKEQMRHVMTSLTTTDETMINGSYVADTFAHAAKQTLLLALSQITNPFLSALIFILQLLAMMWALFHTIGFIRSSPHHLQYARSLVSRIHAWRHQQQAPVASPQPPQPLPLARRPRDEPSPSGSADDAPPASSSRDNFASTHTL</sequence>
<feature type="transmembrane region" description="Helical" evidence="2">
    <location>
        <begin position="99"/>
        <end position="117"/>
    </location>
</feature>
<feature type="region of interest" description="Disordered" evidence="1">
    <location>
        <begin position="147"/>
        <end position="195"/>
    </location>
</feature>
<gene>
    <name evidence="3" type="ORF">CVLEPA_LOCUS8397</name>
</gene>
<keyword evidence="2" id="KW-0812">Transmembrane</keyword>
<evidence type="ECO:0000313" key="3">
    <source>
        <dbReference type="EMBL" id="CAK8678474.1"/>
    </source>
</evidence>
<reference evidence="3 4" key="1">
    <citation type="submission" date="2024-02" db="EMBL/GenBank/DDBJ databases">
        <authorList>
            <person name="Daric V."/>
            <person name="Darras S."/>
        </authorList>
    </citation>
    <scope>NUCLEOTIDE SEQUENCE [LARGE SCALE GENOMIC DNA]</scope>
</reference>
<evidence type="ECO:0000256" key="2">
    <source>
        <dbReference type="SAM" id="Phobius"/>
    </source>
</evidence>
<keyword evidence="4" id="KW-1185">Reference proteome</keyword>
<accession>A0ABP0FFP6</accession>
<keyword evidence="2" id="KW-1133">Transmembrane helix</keyword>
<keyword evidence="2" id="KW-0472">Membrane</keyword>
<feature type="compositionally biased region" description="Polar residues" evidence="1">
    <location>
        <begin position="186"/>
        <end position="195"/>
    </location>
</feature>
<comment type="caution">
    <text evidence="3">The sequence shown here is derived from an EMBL/GenBank/DDBJ whole genome shotgun (WGS) entry which is preliminary data.</text>
</comment>
<proteinExistence type="predicted"/>
<feature type="compositionally biased region" description="Low complexity" evidence="1">
    <location>
        <begin position="171"/>
        <end position="185"/>
    </location>
</feature>
<dbReference type="EMBL" id="CAWYQH010000057">
    <property type="protein sequence ID" value="CAK8678474.1"/>
    <property type="molecule type" value="Genomic_DNA"/>
</dbReference>
<protein>
    <submittedName>
        <fullName evidence="3">Uncharacterized protein</fullName>
    </submittedName>
</protein>
<organism evidence="3 4">
    <name type="scientific">Clavelina lepadiformis</name>
    <name type="common">Light-bulb sea squirt</name>
    <name type="synonym">Ascidia lepadiformis</name>
    <dbReference type="NCBI Taxonomy" id="159417"/>
    <lineage>
        <taxon>Eukaryota</taxon>
        <taxon>Metazoa</taxon>
        <taxon>Chordata</taxon>
        <taxon>Tunicata</taxon>
        <taxon>Ascidiacea</taxon>
        <taxon>Aplousobranchia</taxon>
        <taxon>Clavelinidae</taxon>
        <taxon>Clavelina</taxon>
    </lineage>
</organism>
<dbReference type="Proteomes" id="UP001642483">
    <property type="component" value="Unassembled WGS sequence"/>
</dbReference>
<evidence type="ECO:0000313" key="4">
    <source>
        <dbReference type="Proteomes" id="UP001642483"/>
    </source>
</evidence>
<evidence type="ECO:0000256" key="1">
    <source>
        <dbReference type="SAM" id="MobiDB-lite"/>
    </source>
</evidence>